<gene>
    <name evidence="5" type="ORF">J1G54_06495</name>
</gene>
<dbReference type="Pfam" id="PF13099">
    <property type="entry name" value="DUF3944"/>
    <property type="match status" value="1"/>
</dbReference>
<dbReference type="InterPro" id="IPR010982">
    <property type="entry name" value="Lambda_DNA-bd_dom_sf"/>
</dbReference>
<dbReference type="PANTHER" id="PTHR46558">
    <property type="entry name" value="TRACRIPTIONAL REGULATORY PROTEIN-RELATED-RELATED"/>
    <property type="match status" value="1"/>
</dbReference>
<dbReference type="Pfam" id="PF03981">
    <property type="entry name" value="Ubiq_cyt_C_chap"/>
    <property type="match status" value="1"/>
</dbReference>
<evidence type="ECO:0000313" key="6">
    <source>
        <dbReference type="Proteomes" id="UP000662736"/>
    </source>
</evidence>
<dbReference type="CDD" id="cd00093">
    <property type="entry name" value="HTH_XRE"/>
    <property type="match status" value="1"/>
</dbReference>
<proteinExistence type="inferred from homology"/>
<name>A0AAX1M1W7_GLAPU</name>
<dbReference type="InterPro" id="IPR025217">
    <property type="entry name" value="DUF3944"/>
</dbReference>
<dbReference type="PANTHER" id="PTHR46558:SF4">
    <property type="entry name" value="DNA-BIDING PHAGE PROTEIN"/>
    <property type="match status" value="1"/>
</dbReference>
<feature type="region of interest" description="Disordered" evidence="3">
    <location>
        <begin position="250"/>
        <end position="272"/>
    </location>
</feature>
<dbReference type="SUPFAM" id="SSF47413">
    <property type="entry name" value="lambda repressor-like DNA-binding domains"/>
    <property type="match status" value="1"/>
</dbReference>
<dbReference type="Pfam" id="PF01381">
    <property type="entry name" value="HTH_3"/>
    <property type="match status" value="1"/>
</dbReference>
<dbReference type="InterPro" id="IPR021150">
    <property type="entry name" value="Ubiq_cyt_c_chap"/>
</dbReference>
<protein>
    <submittedName>
        <fullName evidence="5">DUF3944 domain-containing protein</fullName>
    </submittedName>
</protein>
<sequence length="354" mass="39920">MAYLHDYDLEFLKDCRSNELDDLVYVLTHDKDGSPRLTETLTTTDKYKRYFPQHNAYWDEIAEEIQYFGGNTFTNLVKGHGVVYKEILCDVCKKLKVKYKKTESTRDIENALLMKILQTSLEKLSDQELTNLSIELGIDKAEFVVGGKLKMAAFQALFKAGSFKSYQLTAIIANAVMKALTGKGLTFVANSGMMKILSALTGPIGITINILAIAVDIAGPAFRVTIPAVIQIAYLRKLTDNRQEIEERLQTENAKSNESKVKENEEMPIRSKEEAELEQRILKGIKKLREQHHFTQAMMAQELNISTAEYILYESGKKTLNVRLVKMIADIFNISTADLAKAGEITENQTVNNT</sequence>
<dbReference type="RefSeq" id="WP_071610276.1">
    <property type="nucleotide sequence ID" value="NZ_CP015099.1"/>
</dbReference>
<comment type="similarity">
    <text evidence="1">Belongs to the UPF0174 family.</text>
</comment>
<organism evidence="5 6">
    <name type="scientific">Glaesserella parasuis</name>
    <name type="common">Haemophilus parasuis</name>
    <dbReference type="NCBI Taxonomy" id="738"/>
    <lineage>
        <taxon>Bacteria</taxon>
        <taxon>Pseudomonadati</taxon>
        <taxon>Pseudomonadota</taxon>
        <taxon>Gammaproteobacteria</taxon>
        <taxon>Pasteurellales</taxon>
        <taxon>Pasteurellaceae</taxon>
        <taxon>Glaesserella</taxon>
    </lineage>
</organism>
<feature type="domain" description="HTH cro/C1-type" evidence="4">
    <location>
        <begin position="285"/>
        <end position="339"/>
    </location>
</feature>
<evidence type="ECO:0000259" key="4">
    <source>
        <dbReference type="PROSITE" id="PS50943"/>
    </source>
</evidence>
<dbReference type="GO" id="GO:0003677">
    <property type="term" value="F:DNA binding"/>
    <property type="evidence" value="ECO:0007669"/>
    <property type="project" value="UniProtKB-KW"/>
</dbReference>
<dbReference type="PROSITE" id="PS50943">
    <property type="entry name" value="HTH_CROC1"/>
    <property type="match status" value="1"/>
</dbReference>
<dbReference type="Gene3D" id="1.10.260.40">
    <property type="entry name" value="lambda repressor-like DNA-binding domains"/>
    <property type="match status" value="1"/>
</dbReference>
<dbReference type="InterPro" id="IPR001387">
    <property type="entry name" value="Cro/C1-type_HTH"/>
</dbReference>
<keyword evidence="2" id="KW-0238">DNA-binding</keyword>
<dbReference type="EMBL" id="CP071491">
    <property type="protein sequence ID" value="QSX16053.1"/>
    <property type="molecule type" value="Genomic_DNA"/>
</dbReference>
<dbReference type="AlphaFoldDB" id="A0AAX1M1W7"/>
<evidence type="ECO:0000256" key="2">
    <source>
        <dbReference type="ARBA" id="ARBA00023125"/>
    </source>
</evidence>
<dbReference type="Proteomes" id="UP000662736">
    <property type="component" value="Chromosome"/>
</dbReference>
<evidence type="ECO:0000313" key="5">
    <source>
        <dbReference type="EMBL" id="QSX16053.1"/>
    </source>
</evidence>
<evidence type="ECO:0000256" key="3">
    <source>
        <dbReference type="SAM" id="MobiDB-lite"/>
    </source>
</evidence>
<dbReference type="SMART" id="SM00530">
    <property type="entry name" value="HTH_XRE"/>
    <property type="match status" value="1"/>
</dbReference>
<evidence type="ECO:0000256" key="1">
    <source>
        <dbReference type="ARBA" id="ARBA00006436"/>
    </source>
</evidence>
<accession>A0AAX1M1W7</accession>
<reference evidence="5" key="1">
    <citation type="submission" date="2021-03" db="EMBL/GenBank/DDBJ databases">
        <title>Characterization of a novel Integrative Conjugative Element in Glaesserella parasuis.</title>
        <authorList>
            <person name="Hu G."/>
            <person name="Sun H."/>
        </authorList>
    </citation>
    <scope>NUCLEOTIDE SEQUENCE</scope>
    <source>
        <strain evidence="5">GHP1807</strain>
    </source>
</reference>